<name>A0A9D1DDA1_9FIRM</name>
<organism evidence="1 2">
    <name type="scientific">Candidatus Egerieicola pullicola</name>
    <dbReference type="NCBI Taxonomy" id="2840775"/>
    <lineage>
        <taxon>Bacteria</taxon>
        <taxon>Bacillati</taxon>
        <taxon>Bacillota</taxon>
        <taxon>Clostridia</taxon>
        <taxon>Eubacteriales</taxon>
        <taxon>Oscillospiraceae</taxon>
        <taxon>Oscillospiraceae incertae sedis</taxon>
        <taxon>Candidatus Egerieicola</taxon>
    </lineage>
</organism>
<sequence length="163" mass="18080">MNQSSCCCGDSEFMDAAYCYYYPNRRCVKNDCGACPYTVSVLSQDVEDCFCNSSCTPNCSSTNGNYCNCCCSLPNLSQSDSQEDSPCGCQGIACKQDSCAMSRRICCNRDGTCCLYPEHCRDGFWPEFSHPRWLCCKDLYSGENNYDSCCQGNCSCGCEENDD</sequence>
<gene>
    <name evidence="1" type="ORF">IAB36_07515</name>
</gene>
<dbReference type="EMBL" id="DVGY01000171">
    <property type="protein sequence ID" value="HIR41658.1"/>
    <property type="molecule type" value="Genomic_DNA"/>
</dbReference>
<accession>A0A9D1DDA1</accession>
<reference evidence="1" key="1">
    <citation type="submission" date="2020-10" db="EMBL/GenBank/DDBJ databases">
        <authorList>
            <person name="Gilroy R."/>
        </authorList>
    </citation>
    <scope>NUCLEOTIDE SEQUENCE</scope>
    <source>
        <strain evidence="1">CHK184-25365</strain>
    </source>
</reference>
<reference evidence="1" key="2">
    <citation type="journal article" date="2021" name="PeerJ">
        <title>Extensive microbial diversity within the chicken gut microbiome revealed by metagenomics and culture.</title>
        <authorList>
            <person name="Gilroy R."/>
            <person name="Ravi A."/>
            <person name="Getino M."/>
            <person name="Pursley I."/>
            <person name="Horton D.L."/>
            <person name="Alikhan N.F."/>
            <person name="Baker D."/>
            <person name="Gharbi K."/>
            <person name="Hall N."/>
            <person name="Watson M."/>
            <person name="Adriaenssens E.M."/>
            <person name="Foster-Nyarko E."/>
            <person name="Jarju S."/>
            <person name="Secka A."/>
            <person name="Antonio M."/>
            <person name="Oren A."/>
            <person name="Chaudhuri R.R."/>
            <person name="La Ragione R."/>
            <person name="Hildebrand F."/>
            <person name="Pallen M.J."/>
        </authorList>
    </citation>
    <scope>NUCLEOTIDE SEQUENCE</scope>
    <source>
        <strain evidence="1">CHK184-25365</strain>
    </source>
</reference>
<evidence type="ECO:0000313" key="2">
    <source>
        <dbReference type="Proteomes" id="UP000886749"/>
    </source>
</evidence>
<proteinExistence type="predicted"/>
<dbReference type="AlphaFoldDB" id="A0A9D1DDA1"/>
<comment type="caution">
    <text evidence="1">The sequence shown here is derived from an EMBL/GenBank/DDBJ whole genome shotgun (WGS) entry which is preliminary data.</text>
</comment>
<evidence type="ECO:0000313" key="1">
    <source>
        <dbReference type="EMBL" id="HIR41658.1"/>
    </source>
</evidence>
<dbReference type="Proteomes" id="UP000886749">
    <property type="component" value="Unassembled WGS sequence"/>
</dbReference>
<protein>
    <submittedName>
        <fullName evidence="1">Uncharacterized protein</fullName>
    </submittedName>
</protein>